<reference evidence="2" key="2">
    <citation type="journal article" date="2022" name="Hortic Res">
        <title>The genome of Dioscorea zingiberensis sheds light on the biosynthesis, origin and evolution of the medicinally important diosgenin saponins.</title>
        <authorList>
            <person name="Li Y."/>
            <person name="Tan C."/>
            <person name="Li Z."/>
            <person name="Guo J."/>
            <person name="Li S."/>
            <person name="Chen X."/>
            <person name="Wang C."/>
            <person name="Dai X."/>
            <person name="Yang H."/>
            <person name="Song W."/>
            <person name="Hou L."/>
            <person name="Xu J."/>
            <person name="Tong Z."/>
            <person name="Xu A."/>
            <person name="Yuan X."/>
            <person name="Wang W."/>
            <person name="Yang Q."/>
            <person name="Chen L."/>
            <person name="Sun Z."/>
            <person name="Wang K."/>
            <person name="Pan B."/>
            <person name="Chen J."/>
            <person name="Bao Y."/>
            <person name="Liu F."/>
            <person name="Qi X."/>
            <person name="Gang D.R."/>
            <person name="Wen J."/>
            <person name="Li J."/>
        </authorList>
    </citation>
    <scope>NUCLEOTIDE SEQUENCE</scope>
    <source>
        <strain evidence="2">Dzin_1.0</strain>
    </source>
</reference>
<feature type="compositionally biased region" description="Polar residues" evidence="1">
    <location>
        <begin position="40"/>
        <end position="51"/>
    </location>
</feature>
<name>A0A9D5HB96_9LILI</name>
<reference evidence="2" key="1">
    <citation type="submission" date="2021-03" db="EMBL/GenBank/DDBJ databases">
        <authorList>
            <person name="Li Z."/>
            <person name="Yang C."/>
        </authorList>
    </citation>
    <scope>NUCLEOTIDE SEQUENCE</scope>
    <source>
        <strain evidence="2">Dzin_1.0</strain>
        <tissue evidence="2">Leaf</tissue>
    </source>
</reference>
<keyword evidence="3" id="KW-1185">Reference proteome</keyword>
<protein>
    <submittedName>
        <fullName evidence="2">Uncharacterized protein</fullName>
    </submittedName>
</protein>
<comment type="caution">
    <text evidence="2">The sequence shown here is derived from an EMBL/GenBank/DDBJ whole genome shotgun (WGS) entry which is preliminary data.</text>
</comment>
<evidence type="ECO:0000256" key="1">
    <source>
        <dbReference type="SAM" id="MobiDB-lite"/>
    </source>
</evidence>
<sequence length="73" mass="8415">MDALRDFVTRRELEKIVRIGHKFHFVVEAAYRSKHKNIHTRNPSLLSSPPATQAHQVPPIPPPPLRAQRHPPQ</sequence>
<dbReference type="Proteomes" id="UP001085076">
    <property type="component" value="Miscellaneous, Linkage group lg06"/>
</dbReference>
<feature type="region of interest" description="Disordered" evidence="1">
    <location>
        <begin position="33"/>
        <end position="73"/>
    </location>
</feature>
<dbReference type="AlphaFoldDB" id="A0A9D5HB96"/>
<evidence type="ECO:0000313" key="3">
    <source>
        <dbReference type="Proteomes" id="UP001085076"/>
    </source>
</evidence>
<gene>
    <name evidence="2" type="ORF">J5N97_022822</name>
</gene>
<dbReference type="EMBL" id="JAGGNH010000006">
    <property type="protein sequence ID" value="KAJ0969945.1"/>
    <property type="molecule type" value="Genomic_DNA"/>
</dbReference>
<proteinExistence type="predicted"/>
<accession>A0A9D5HB96</accession>
<organism evidence="2 3">
    <name type="scientific">Dioscorea zingiberensis</name>
    <dbReference type="NCBI Taxonomy" id="325984"/>
    <lineage>
        <taxon>Eukaryota</taxon>
        <taxon>Viridiplantae</taxon>
        <taxon>Streptophyta</taxon>
        <taxon>Embryophyta</taxon>
        <taxon>Tracheophyta</taxon>
        <taxon>Spermatophyta</taxon>
        <taxon>Magnoliopsida</taxon>
        <taxon>Liliopsida</taxon>
        <taxon>Dioscoreales</taxon>
        <taxon>Dioscoreaceae</taxon>
        <taxon>Dioscorea</taxon>
    </lineage>
</organism>
<evidence type="ECO:0000313" key="2">
    <source>
        <dbReference type="EMBL" id="KAJ0969945.1"/>
    </source>
</evidence>
<dbReference type="OrthoDB" id="2186602at2759"/>